<dbReference type="Gene3D" id="3.40.50.1820">
    <property type="entry name" value="alpha/beta hydrolase"/>
    <property type="match status" value="1"/>
</dbReference>
<evidence type="ECO:0000256" key="1">
    <source>
        <dbReference type="ARBA" id="ARBA00022801"/>
    </source>
</evidence>
<organism evidence="3">
    <name type="scientific">Caldilinea aerophila</name>
    <dbReference type="NCBI Taxonomy" id="133453"/>
    <lineage>
        <taxon>Bacteria</taxon>
        <taxon>Bacillati</taxon>
        <taxon>Chloroflexota</taxon>
        <taxon>Caldilineae</taxon>
        <taxon>Caldilineales</taxon>
        <taxon>Caldilineaceae</taxon>
        <taxon>Caldilinea</taxon>
    </lineage>
</organism>
<keyword evidence="1 3" id="KW-0378">Hydrolase</keyword>
<dbReference type="Pfam" id="PF00561">
    <property type="entry name" value="Abhydrolase_1"/>
    <property type="match status" value="1"/>
</dbReference>
<dbReference type="GO" id="GO:0016787">
    <property type="term" value="F:hydrolase activity"/>
    <property type="evidence" value="ECO:0007669"/>
    <property type="project" value="UniProtKB-KW"/>
</dbReference>
<evidence type="ECO:0000313" key="3">
    <source>
        <dbReference type="EMBL" id="HDX29923.1"/>
    </source>
</evidence>
<name>A0A7C1J860_9CHLR</name>
<dbReference type="InterPro" id="IPR050266">
    <property type="entry name" value="AB_hydrolase_sf"/>
</dbReference>
<dbReference type="InterPro" id="IPR000073">
    <property type="entry name" value="AB_hydrolase_1"/>
</dbReference>
<dbReference type="AlphaFoldDB" id="A0A7C1J860"/>
<protein>
    <submittedName>
        <fullName evidence="3">Alpha/beta fold hydrolase</fullName>
    </submittedName>
</protein>
<sequence>MSSANQIVIGDRITSYHRQGETGAMPILFIHGSGPGANGWSNWQLALPALSVRWDCIAPDLIGFGESDHPDPAPTGIRGWMRLWVDQMLGLLDALGIEKAHLVGNSMGGAVALHLLMEAPQRFGRVVLMGAIGAPCRLTPELDRLWGFYDDPSPALLAQAIRWFVYDDSFLRERLDEIVRIRYAAAMKEEVRRSFMAMFPAPRQKHLDDLIVPDSTLRRIEHPVLLVHGRDDLIVPVETSYYLLNRLSNVEMHIIGRCSHWTQIEHSQRFHELLTHFFGESL</sequence>
<gene>
    <name evidence="3" type="ORF">ENQ20_00335</name>
</gene>
<comment type="caution">
    <text evidence="3">The sequence shown here is derived from an EMBL/GenBank/DDBJ whole genome shotgun (WGS) entry which is preliminary data.</text>
</comment>
<dbReference type="PANTHER" id="PTHR43798:SF31">
    <property type="entry name" value="AB HYDROLASE SUPERFAMILY PROTEIN YCLE"/>
    <property type="match status" value="1"/>
</dbReference>
<dbReference type="PANTHER" id="PTHR43798">
    <property type="entry name" value="MONOACYLGLYCEROL LIPASE"/>
    <property type="match status" value="1"/>
</dbReference>
<proteinExistence type="predicted"/>
<feature type="domain" description="AB hydrolase-1" evidence="2">
    <location>
        <begin position="26"/>
        <end position="149"/>
    </location>
</feature>
<reference evidence="3" key="1">
    <citation type="journal article" date="2020" name="mSystems">
        <title>Genome- and Community-Level Interaction Insights into Carbon Utilization and Element Cycling Functions of Hydrothermarchaeota in Hydrothermal Sediment.</title>
        <authorList>
            <person name="Zhou Z."/>
            <person name="Liu Y."/>
            <person name="Xu W."/>
            <person name="Pan J."/>
            <person name="Luo Z.H."/>
            <person name="Li M."/>
        </authorList>
    </citation>
    <scope>NUCLEOTIDE SEQUENCE [LARGE SCALE GENOMIC DNA]</scope>
    <source>
        <strain evidence="3">SpSt-289</strain>
    </source>
</reference>
<dbReference type="PRINTS" id="PR00111">
    <property type="entry name" value="ABHYDROLASE"/>
</dbReference>
<evidence type="ECO:0000259" key="2">
    <source>
        <dbReference type="Pfam" id="PF00561"/>
    </source>
</evidence>
<accession>A0A7C1J860</accession>
<dbReference type="EMBL" id="DSMG01000004">
    <property type="protein sequence ID" value="HDX29923.1"/>
    <property type="molecule type" value="Genomic_DNA"/>
</dbReference>
<dbReference type="InterPro" id="IPR029058">
    <property type="entry name" value="AB_hydrolase_fold"/>
</dbReference>
<dbReference type="SUPFAM" id="SSF53474">
    <property type="entry name" value="alpha/beta-Hydrolases"/>
    <property type="match status" value="1"/>
</dbReference>
<dbReference type="GO" id="GO:0016020">
    <property type="term" value="C:membrane"/>
    <property type="evidence" value="ECO:0007669"/>
    <property type="project" value="TreeGrafter"/>
</dbReference>